<proteinExistence type="inferred from homology"/>
<evidence type="ECO:0000256" key="3">
    <source>
        <dbReference type="ARBA" id="ARBA00012219"/>
    </source>
</evidence>
<evidence type="ECO:0000256" key="1">
    <source>
        <dbReference type="ARBA" id="ARBA00004990"/>
    </source>
</evidence>
<accession>A0A381WWI9</accession>
<protein>
    <recommendedName>
        <fullName evidence="3">pantoate--beta-alanine ligase (AMP-forming)</fullName>
        <ecNumber evidence="3">6.3.2.1</ecNumber>
    </recommendedName>
</protein>
<keyword evidence="4" id="KW-0436">Ligase</keyword>
<dbReference type="UniPathway" id="UPA00028">
    <property type="reaction ID" value="UER00005"/>
</dbReference>
<evidence type="ECO:0000256" key="8">
    <source>
        <dbReference type="ARBA" id="ARBA00048258"/>
    </source>
</evidence>
<dbReference type="HAMAP" id="MF_00158">
    <property type="entry name" value="PanC"/>
    <property type="match status" value="1"/>
</dbReference>
<dbReference type="InterPro" id="IPR003721">
    <property type="entry name" value="Pantoate_ligase"/>
</dbReference>
<evidence type="ECO:0000256" key="6">
    <source>
        <dbReference type="ARBA" id="ARBA00022741"/>
    </source>
</evidence>
<gene>
    <name evidence="9" type="ORF">METZ01_LOCUS109763</name>
</gene>
<dbReference type="Gene3D" id="3.40.50.620">
    <property type="entry name" value="HUPs"/>
    <property type="match status" value="1"/>
</dbReference>
<dbReference type="EMBL" id="UINC01013128">
    <property type="protein sequence ID" value="SVA56909.1"/>
    <property type="molecule type" value="Genomic_DNA"/>
</dbReference>
<reference evidence="9" key="1">
    <citation type="submission" date="2018-05" db="EMBL/GenBank/DDBJ databases">
        <authorList>
            <person name="Lanie J.A."/>
            <person name="Ng W.-L."/>
            <person name="Kazmierczak K.M."/>
            <person name="Andrzejewski T.M."/>
            <person name="Davidsen T.M."/>
            <person name="Wayne K.J."/>
            <person name="Tettelin H."/>
            <person name="Glass J.I."/>
            <person name="Rusch D."/>
            <person name="Podicherti R."/>
            <person name="Tsui H.-C.T."/>
            <person name="Winkler M.E."/>
        </authorList>
    </citation>
    <scope>NUCLEOTIDE SEQUENCE</scope>
</reference>
<dbReference type="InterPro" id="IPR042176">
    <property type="entry name" value="Pantoate_ligase_C"/>
</dbReference>
<evidence type="ECO:0000256" key="4">
    <source>
        <dbReference type="ARBA" id="ARBA00022598"/>
    </source>
</evidence>
<dbReference type="SUPFAM" id="SSF52374">
    <property type="entry name" value="Nucleotidylyl transferase"/>
    <property type="match status" value="1"/>
</dbReference>
<name>A0A381WWI9_9ZZZZ</name>
<keyword evidence="7" id="KW-0067">ATP-binding</keyword>
<dbReference type="PANTHER" id="PTHR21299">
    <property type="entry name" value="CYTIDYLATE KINASE/PANTOATE-BETA-ALANINE LIGASE"/>
    <property type="match status" value="1"/>
</dbReference>
<dbReference type="Pfam" id="PF02569">
    <property type="entry name" value="Pantoate_ligase"/>
    <property type="match status" value="1"/>
</dbReference>
<dbReference type="GO" id="GO:0004592">
    <property type="term" value="F:pantoate-beta-alanine ligase activity"/>
    <property type="evidence" value="ECO:0007669"/>
    <property type="project" value="UniProtKB-EC"/>
</dbReference>
<organism evidence="9">
    <name type="scientific">marine metagenome</name>
    <dbReference type="NCBI Taxonomy" id="408172"/>
    <lineage>
        <taxon>unclassified sequences</taxon>
        <taxon>metagenomes</taxon>
        <taxon>ecological metagenomes</taxon>
    </lineage>
</organism>
<comment type="pathway">
    <text evidence="1">Cofactor biosynthesis; (R)-pantothenate biosynthesis; (R)-pantothenate from (R)-pantoate and beta-alanine: step 1/1.</text>
</comment>
<evidence type="ECO:0000256" key="5">
    <source>
        <dbReference type="ARBA" id="ARBA00022655"/>
    </source>
</evidence>
<evidence type="ECO:0000313" key="9">
    <source>
        <dbReference type="EMBL" id="SVA56909.1"/>
    </source>
</evidence>
<dbReference type="NCBIfam" id="TIGR00018">
    <property type="entry name" value="panC"/>
    <property type="match status" value="1"/>
</dbReference>
<comment type="similarity">
    <text evidence="2">Belongs to the pantothenate synthetase family.</text>
</comment>
<keyword evidence="5" id="KW-0566">Pantothenate biosynthesis</keyword>
<dbReference type="AlphaFoldDB" id="A0A381WWI9"/>
<keyword evidence="6" id="KW-0547">Nucleotide-binding</keyword>
<dbReference type="Gene3D" id="3.30.1300.10">
    <property type="entry name" value="Pantoate-beta-alanine ligase, C-terminal domain"/>
    <property type="match status" value="1"/>
</dbReference>
<dbReference type="PANTHER" id="PTHR21299:SF1">
    <property type="entry name" value="PANTOATE--BETA-ALANINE LIGASE"/>
    <property type="match status" value="1"/>
</dbReference>
<evidence type="ECO:0000256" key="2">
    <source>
        <dbReference type="ARBA" id="ARBA00009256"/>
    </source>
</evidence>
<dbReference type="GO" id="GO:0005524">
    <property type="term" value="F:ATP binding"/>
    <property type="evidence" value="ECO:0007669"/>
    <property type="project" value="UniProtKB-KW"/>
</dbReference>
<dbReference type="GO" id="GO:0005829">
    <property type="term" value="C:cytosol"/>
    <property type="evidence" value="ECO:0007669"/>
    <property type="project" value="TreeGrafter"/>
</dbReference>
<sequence>MGFLHRGHLSLVQAARAQNANVAVSIFVNPTQFGPGEDLEDYPRDLIRDLAVLEAEGVDLVWTPDIREVYPSGYQTYVSVEQITRGLEGARRPSHMRGVTTVVAKLLIAFTPDRAYFGQKDAQQVCAVRRMVSDLGFPVRVVVCPTVREPDGLALSSRNTYLKSDQRQASTVLFRALSAAHAAFAEGQRDGDKMRALMADVIASEPLAVVQYVSVADLDTLEELQWLPEQALASLAVRIGEAVLIDNMLLGEI</sequence>
<dbReference type="InterPro" id="IPR014729">
    <property type="entry name" value="Rossmann-like_a/b/a_fold"/>
</dbReference>
<dbReference type="GO" id="GO:0015940">
    <property type="term" value="P:pantothenate biosynthetic process"/>
    <property type="evidence" value="ECO:0007669"/>
    <property type="project" value="UniProtKB-UniPathway"/>
</dbReference>
<comment type="catalytic activity">
    <reaction evidence="8">
        <text>(R)-pantoate + beta-alanine + ATP = (R)-pantothenate + AMP + diphosphate + H(+)</text>
        <dbReference type="Rhea" id="RHEA:10912"/>
        <dbReference type="ChEBI" id="CHEBI:15378"/>
        <dbReference type="ChEBI" id="CHEBI:15980"/>
        <dbReference type="ChEBI" id="CHEBI:29032"/>
        <dbReference type="ChEBI" id="CHEBI:30616"/>
        <dbReference type="ChEBI" id="CHEBI:33019"/>
        <dbReference type="ChEBI" id="CHEBI:57966"/>
        <dbReference type="ChEBI" id="CHEBI:456215"/>
        <dbReference type="EC" id="6.3.2.1"/>
    </reaction>
</comment>
<evidence type="ECO:0000256" key="7">
    <source>
        <dbReference type="ARBA" id="ARBA00022840"/>
    </source>
</evidence>
<dbReference type="EC" id="6.3.2.1" evidence="3"/>